<keyword evidence="2" id="KW-1185">Reference proteome</keyword>
<sequence>MEEMEFLPTPPLPDERWMDELPTQQKRGAPPPTRPSPFPSLPFCPSSSPQSFRDRPKVRPCQCGPAAGGRKDDTFRKASMGAQCPVEPPAVFVVDS</sequence>
<evidence type="ECO:0000313" key="3">
    <source>
        <dbReference type="WBParaSite" id="Gr19_v10_g17423.t1"/>
    </source>
</evidence>
<feature type="region of interest" description="Disordered" evidence="1">
    <location>
        <begin position="1"/>
        <end position="74"/>
    </location>
</feature>
<organism evidence="2 3">
    <name type="scientific">Globodera rostochiensis</name>
    <name type="common">Golden nematode worm</name>
    <name type="synonym">Heterodera rostochiensis</name>
    <dbReference type="NCBI Taxonomy" id="31243"/>
    <lineage>
        <taxon>Eukaryota</taxon>
        <taxon>Metazoa</taxon>
        <taxon>Ecdysozoa</taxon>
        <taxon>Nematoda</taxon>
        <taxon>Chromadorea</taxon>
        <taxon>Rhabditida</taxon>
        <taxon>Tylenchina</taxon>
        <taxon>Tylenchomorpha</taxon>
        <taxon>Tylenchoidea</taxon>
        <taxon>Heteroderidae</taxon>
        <taxon>Heteroderinae</taxon>
        <taxon>Globodera</taxon>
    </lineage>
</organism>
<reference evidence="3" key="1">
    <citation type="submission" date="2022-11" db="UniProtKB">
        <authorList>
            <consortium name="WormBaseParasite"/>
        </authorList>
    </citation>
    <scope>IDENTIFICATION</scope>
</reference>
<evidence type="ECO:0000256" key="1">
    <source>
        <dbReference type="SAM" id="MobiDB-lite"/>
    </source>
</evidence>
<name>A0A914HJD4_GLORO</name>
<accession>A0A914HJD4</accession>
<dbReference type="AlphaFoldDB" id="A0A914HJD4"/>
<evidence type="ECO:0000313" key="2">
    <source>
        <dbReference type="Proteomes" id="UP000887572"/>
    </source>
</evidence>
<dbReference type="WBParaSite" id="Gr19_v10_g17423.t1">
    <property type="protein sequence ID" value="Gr19_v10_g17423.t1"/>
    <property type="gene ID" value="Gr19_v10_g17423"/>
</dbReference>
<feature type="compositionally biased region" description="Pro residues" evidence="1">
    <location>
        <begin position="29"/>
        <end position="42"/>
    </location>
</feature>
<protein>
    <submittedName>
        <fullName evidence="3">Uncharacterized protein</fullName>
    </submittedName>
</protein>
<dbReference type="Proteomes" id="UP000887572">
    <property type="component" value="Unplaced"/>
</dbReference>
<proteinExistence type="predicted"/>